<reference evidence="3" key="5">
    <citation type="submission" date="2015-06" db="UniProtKB">
        <authorList>
            <consortium name="EnsemblFungi"/>
        </authorList>
    </citation>
    <scope>IDENTIFICATION</scope>
    <source>
        <strain evidence="3">ATCC 64411</strain>
    </source>
</reference>
<accession>A0A0C4ECI9</accession>
<reference evidence="4" key="1">
    <citation type="submission" date="2010-05" db="EMBL/GenBank/DDBJ databases">
        <title>The genome sequence of Magnaporthe poae strain ATCC 64411.</title>
        <authorList>
            <person name="Ma L.-J."/>
            <person name="Dead R."/>
            <person name="Young S."/>
            <person name="Zeng Q."/>
            <person name="Koehrsen M."/>
            <person name="Alvarado L."/>
            <person name="Berlin A."/>
            <person name="Chapman S.B."/>
            <person name="Chen Z."/>
            <person name="Freedman E."/>
            <person name="Gellesch M."/>
            <person name="Goldberg J."/>
            <person name="Griggs A."/>
            <person name="Gujja S."/>
            <person name="Heilman E.R."/>
            <person name="Heiman D."/>
            <person name="Hepburn T."/>
            <person name="Howarth C."/>
            <person name="Jen D."/>
            <person name="Larson L."/>
            <person name="Mehta T."/>
            <person name="Neiman D."/>
            <person name="Pearson M."/>
            <person name="Roberts A."/>
            <person name="Saif S."/>
            <person name="Shea T."/>
            <person name="Shenoy N."/>
            <person name="Sisk P."/>
            <person name="Stolte C."/>
            <person name="Sykes S."/>
            <person name="Walk T."/>
            <person name="White J."/>
            <person name="Yandava C."/>
            <person name="Haas B."/>
            <person name="Nusbaum C."/>
            <person name="Birren B."/>
        </authorList>
    </citation>
    <scope>NUCLEOTIDE SEQUENCE [LARGE SCALE GENOMIC DNA]</scope>
    <source>
        <strain evidence="4">ATCC 64411 / 73-15</strain>
    </source>
</reference>
<evidence type="ECO:0000313" key="2">
    <source>
        <dbReference type="EMBL" id="KLU90564.1"/>
    </source>
</evidence>
<feature type="region of interest" description="Disordered" evidence="1">
    <location>
        <begin position="1"/>
        <end position="66"/>
    </location>
</feature>
<proteinExistence type="predicted"/>
<reference evidence="2" key="2">
    <citation type="submission" date="2010-05" db="EMBL/GenBank/DDBJ databases">
        <title>The Genome Sequence of Magnaporthe poae strain ATCC 64411.</title>
        <authorList>
            <consortium name="The Broad Institute Genome Sequencing Platform"/>
            <consortium name="Broad Institute Genome Sequencing Center for Infectious Disease"/>
            <person name="Ma L.-J."/>
            <person name="Dead R."/>
            <person name="Young S."/>
            <person name="Zeng Q."/>
            <person name="Koehrsen M."/>
            <person name="Alvarado L."/>
            <person name="Berlin A."/>
            <person name="Chapman S.B."/>
            <person name="Chen Z."/>
            <person name="Freedman E."/>
            <person name="Gellesch M."/>
            <person name="Goldberg J."/>
            <person name="Griggs A."/>
            <person name="Gujja S."/>
            <person name="Heilman E.R."/>
            <person name="Heiman D."/>
            <person name="Hepburn T."/>
            <person name="Howarth C."/>
            <person name="Jen D."/>
            <person name="Larson L."/>
            <person name="Mehta T."/>
            <person name="Neiman D."/>
            <person name="Pearson M."/>
            <person name="Roberts A."/>
            <person name="Saif S."/>
            <person name="Shea T."/>
            <person name="Shenoy N."/>
            <person name="Sisk P."/>
            <person name="Stolte C."/>
            <person name="Sykes S."/>
            <person name="Walk T."/>
            <person name="White J."/>
            <person name="Yandava C."/>
            <person name="Haas B."/>
            <person name="Nusbaum C."/>
            <person name="Birren B."/>
        </authorList>
    </citation>
    <scope>NUCLEOTIDE SEQUENCE</scope>
    <source>
        <strain evidence="2">ATCC 64411</strain>
    </source>
</reference>
<feature type="compositionally biased region" description="Basic and acidic residues" evidence="1">
    <location>
        <begin position="1"/>
        <end position="10"/>
    </location>
</feature>
<keyword evidence="4" id="KW-1185">Reference proteome</keyword>
<feature type="compositionally biased region" description="Polar residues" evidence="1">
    <location>
        <begin position="26"/>
        <end position="39"/>
    </location>
</feature>
<protein>
    <submittedName>
        <fullName evidence="2 3">Uncharacterized protein</fullName>
    </submittedName>
</protein>
<dbReference type="Proteomes" id="UP000011715">
    <property type="component" value="Unassembled WGS sequence"/>
</dbReference>
<dbReference type="EMBL" id="GL876975">
    <property type="protein sequence ID" value="KLU90564.1"/>
    <property type="molecule type" value="Genomic_DNA"/>
</dbReference>
<reference evidence="2" key="3">
    <citation type="submission" date="2011-03" db="EMBL/GenBank/DDBJ databases">
        <title>Annotation of Magnaporthe poae ATCC 64411.</title>
        <authorList>
            <person name="Ma L.-J."/>
            <person name="Dead R."/>
            <person name="Young S.K."/>
            <person name="Zeng Q."/>
            <person name="Gargeya S."/>
            <person name="Fitzgerald M."/>
            <person name="Haas B."/>
            <person name="Abouelleil A."/>
            <person name="Alvarado L."/>
            <person name="Arachchi H.M."/>
            <person name="Berlin A."/>
            <person name="Brown A."/>
            <person name="Chapman S.B."/>
            <person name="Chen Z."/>
            <person name="Dunbar C."/>
            <person name="Freedman E."/>
            <person name="Gearin G."/>
            <person name="Gellesch M."/>
            <person name="Goldberg J."/>
            <person name="Griggs A."/>
            <person name="Gujja S."/>
            <person name="Heiman D."/>
            <person name="Howarth C."/>
            <person name="Larson L."/>
            <person name="Lui A."/>
            <person name="MacDonald P.J.P."/>
            <person name="Mehta T."/>
            <person name="Montmayeur A."/>
            <person name="Murphy C."/>
            <person name="Neiman D."/>
            <person name="Pearson M."/>
            <person name="Priest M."/>
            <person name="Roberts A."/>
            <person name="Saif S."/>
            <person name="Shea T."/>
            <person name="Shenoy N."/>
            <person name="Sisk P."/>
            <person name="Stolte C."/>
            <person name="Sykes S."/>
            <person name="Yandava C."/>
            <person name="Wortman J."/>
            <person name="Nusbaum C."/>
            <person name="Birren B."/>
        </authorList>
    </citation>
    <scope>NUCLEOTIDE SEQUENCE</scope>
    <source>
        <strain evidence="2">ATCC 64411</strain>
    </source>
</reference>
<sequence length="253" mass="27996">MDDQKRRGEADPEPQATDSVPHATASGLQRDSLTASVQAQRGGDRNERHGLRQTRQPINRTGDARTKWTSCEGAAETLLIPARRNSNLQEPHKFLRDEPVRGDPAYLAIIRSAPGDKKRPPRPLLGGRAFIGRPVVAAPETDGRAERMQLSVAATLERGQATLRRMLGEEHAPRSMQPKPTSRTRRASMLGQRPSMSNGYREPLSRRRRSKAPAGRPRSRATLPGFCSLPPPDRDLEVFKLTILDSPNANQSI</sequence>
<gene>
    <name evidence="2" type="ORF">MAPG_10416</name>
</gene>
<dbReference type="EnsemblFungi" id="MAPG_10416T0">
    <property type="protein sequence ID" value="MAPG_10416T0"/>
    <property type="gene ID" value="MAPG_10416"/>
</dbReference>
<dbReference type="VEuPathDB" id="FungiDB:MAPG_10416"/>
<evidence type="ECO:0000313" key="4">
    <source>
        <dbReference type="Proteomes" id="UP000011715"/>
    </source>
</evidence>
<dbReference type="EMBL" id="ADBL01002330">
    <property type="status" value="NOT_ANNOTATED_CDS"/>
    <property type="molecule type" value="Genomic_DNA"/>
</dbReference>
<evidence type="ECO:0000313" key="3">
    <source>
        <dbReference type="EnsemblFungi" id="MAPG_10416T0"/>
    </source>
</evidence>
<name>A0A0C4ECI9_MAGP6</name>
<organism evidence="3 4">
    <name type="scientific">Magnaporthiopsis poae (strain ATCC 64411 / 73-15)</name>
    <name type="common">Kentucky bluegrass fungus</name>
    <name type="synonym">Magnaporthe poae</name>
    <dbReference type="NCBI Taxonomy" id="644358"/>
    <lineage>
        <taxon>Eukaryota</taxon>
        <taxon>Fungi</taxon>
        <taxon>Dikarya</taxon>
        <taxon>Ascomycota</taxon>
        <taxon>Pezizomycotina</taxon>
        <taxon>Sordariomycetes</taxon>
        <taxon>Sordariomycetidae</taxon>
        <taxon>Magnaporthales</taxon>
        <taxon>Magnaporthaceae</taxon>
        <taxon>Magnaporthiopsis</taxon>
    </lineage>
</organism>
<reference evidence="3" key="4">
    <citation type="journal article" date="2015" name="G3 (Bethesda)">
        <title>Genome sequences of three phytopathogenic species of the Magnaporthaceae family of fungi.</title>
        <authorList>
            <person name="Okagaki L.H."/>
            <person name="Nunes C.C."/>
            <person name="Sailsbery J."/>
            <person name="Clay B."/>
            <person name="Brown D."/>
            <person name="John T."/>
            <person name="Oh Y."/>
            <person name="Young N."/>
            <person name="Fitzgerald M."/>
            <person name="Haas B.J."/>
            <person name="Zeng Q."/>
            <person name="Young S."/>
            <person name="Adiconis X."/>
            <person name="Fan L."/>
            <person name="Levin J.Z."/>
            <person name="Mitchell T.K."/>
            <person name="Okubara P.A."/>
            <person name="Farman M.L."/>
            <person name="Kohn L.M."/>
            <person name="Birren B."/>
            <person name="Ma L.-J."/>
            <person name="Dean R.A."/>
        </authorList>
    </citation>
    <scope>NUCLEOTIDE SEQUENCE</scope>
    <source>
        <strain evidence="3">ATCC 64411 / 73-15</strain>
    </source>
</reference>
<feature type="region of interest" description="Disordered" evidence="1">
    <location>
        <begin position="165"/>
        <end position="233"/>
    </location>
</feature>
<evidence type="ECO:0000256" key="1">
    <source>
        <dbReference type="SAM" id="MobiDB-lite"/>
    </source>
</evidence>
<dbReference type="AlphaFoldDB" id="A0A0C4ECI9"/>